<dbReference type="AlphaFoldDB" id="A0AAV4QEQ4"/>
<sequence length="82" mass="9409">MKDAVLSKAMDLSQKETQNQQQQGYFGDGLTFNATEQQLFIEKLPPTPDQPLTKDCTFHLGGDDHRCSKRMAYVIARYLENR</sequence>
<proteinExistence type="predicted"/>
<evidence type="ECO:0000313" key="2">
    <source>
        <dbReference type="EMBL" id="GIY06816.1"/>
    </source>
</evidence>
<organism evidence="2 3">
    <name type="scientific">Caerostris darwini</name>
    <dbReference type="NCBI Taxonomy" id="1538125"/>
    <lineage>
        <taxon>Eukaryota</taxon>
        <taxon>Metazoa</taxon>
        <taxon>Ecdysozoa</taxon>
        <taxon>Arthropoda</taxon>
        <taxon>Chelicerata</taxon>
        <taxon>Arachnida</taxon>
        <taxon>Araneae</taxon>
        <taxon>Araneomorphae</taxon>
        <taxon>Entelegynae</taxon>
        <taxon>Araneoidea</taxon>
        <taxon>Araneidae</taxon>
        <taxon>Caerostris</taxon>
    </lineage>
</organism>
<dbReference type="EMBL" id="BPLQ01004264">
    <property type="protein sequence ID" value="GIY06816.1"/>
    <property type="molecule type" value="Genomic_DNA"/>
</dbReference>
<gene>
    <name evidence="2" type="ORF">CDAR_76561</name>
</gene>
<dbReference type="Proteomes" id="UP001054837">
    <property type="component" value="Unassembled WGS sequence"/>
</dbReference>
<keyword evidence="3" id="KW-1185">Reference proteome</keyword>
<reference evidence="2 3" key="1">
    <citation type="submission" date="2021-06" db="EMBL/GenBank/DDBJ databases">
        <title>Caerostris darwini draft genome.</title>
        <authorList>
            <person name="Kono N."/>
            <person name="Arakawa K."/>
        </authorList>
    </citation>
    <scope>NUCLEOTIDE SEQUENCE [LARGE SCALE GENOMIC DNA]</scope>
</reference>
<comment type="caution">
    <text evidence="2">The sequence shown here is derived from an EMBL/GenBank/DDBJ whole genome shotgun (WGS) entry which is preliminary data.</text>
</comment>
<evidence type="ECO:0000256" key="1">
    <source>
        <dbReference type="SAM" id="MobiDB-lite"/>
    </source>
</evidence>
<evidence type="ECO:0000313" key="3">
    <source>
        <dbReference type="Proteomes" id="UP001054837"/>
    </source>
</evidence>
<accession>A0AAV4QEQ4</accession>
<feature type="region of interest" description="Disordered" evidence="1">
    <location>
        <begin position="1"/>
        <end position="27"/>
    </location>
</feature>
<protein>
    <submittedName>
        <fullName evidence="2">Uncharacterized protein</fullName>
    </submittedName>
</protein>
<feature type="compositionally biased region" description="Polar residues" evidence="1">
    <location>
        <begin position="15"/>
        <end position="24"/>
    </location>
</feature>
<name>A0AAV4QEQ4_9ARAC</name>